<gene>
    <name evidence="3" type="ORF">QTP70_017933</name>
</gene>
<keyword evidence="1" id="KW-0812">Transmembrane</keyword>
<proteinExistence type="predicted"/>
<feature type="non-terminal residue" evidence="3">
    <location>
        <position position="1"/>
    </location>
</feature>
<evidence type="ECO:0000313" key="3">
    <source>
        <dbReference type="EMBL" id="KAK3520193.1"/>
    </source>
</evidence>
<name>A0AAE0QH77_9TELE</name>
<keyword evidence="1" id="KW-0472">Membrane</keyword>
<feature type="transmembrane region" description="Helical" evidence="1">
    <location>
        <begin position="291"/>
        <end position="321"/>
    </location>
</feature>
<feature type="domain" description="Reverse transcriptase" evidence="2">
    <location>
        <begin position="1"/>
        <end position="255"/>
    </location>
</feature>
<organism evidence="3 4">
    <name type="scientific">Hemibagrus guttatus</name>
    <dbReference type="NCBI Taxonomy" id="175788"/>
    <lineage>
        <taxon>Eukaryota</taxon>
        <taxon>Metazoa</taxon>
        <taxon>Chordata</taxon>
        <taxon>Craniata</taxon>
        <taxon>Vertebrata</taxon>
        <taxon>Euteleostomi</taxon>
        <taxon>Actinopterygii</taxon>
        <taxon>Neopterygii</taxon>
        <taxon>Teleostei</taxon>
        <taxon>Ostariophysi</taxon>
        <taxon>Siluriformes</taxon>
        <taxon>Bagridae</taxon>
        <taxon>Hemibagrus</taxon>
    </lineage>
</organism>
<comment type="caution">
    <text evidence="3">The sequence shown here is derived from an EMBL/GenBank/DDBJ whole genome shotgun (WGS) entry which is preliminary data.</text>
</comment>
<sequence length="401" mass="44665">HSSNRVTLGACDYKAPTSNMSNADASLADELNIFEAAAIDANAKANTNASGCRQEENANTEKAFIISEHDVRRAFRRVNTSKAAGPDGISGRVLRACADQLILDTRIMFYVKMLFVDYSSAFNTIIPSALTTKLQHLGLCPSLTGAPQGCVLSPLLYSLHTYDCVATTNSTTIIKFADDTVVVGLISDNNETAYLEDIRNLENWCKRNNLLLNVSKTRELIVDFSTKQERNNQTPVINESPVERVDSFRYLSVHITQDLSWSCHINTVVKKARQRLYHLRRLRDFRLPSKAVPLWALSLPLPAIILISVGLYMLFLAGVLWCHHCLKTQCNPQCTNCCPSVSPFEYCHMCAQSCDCRPPSLHTCLDHSCPSPNCAMWDCTCTPQPPQCDSINCLCCEIKFK</sequence>
<dbReference type="EMBL" id="JAUCMX010000016">
    <property type="protein sequence ID" value="KAK3520193.1"/>
    <property type="molecule type" value="Genomic_DNA"/>
</dbReference>
<dbReference type="InterPro" id="IPR000477">
    <property type="entry name" value="RT_dom"/>
</dbReference>
<dbReference type="GO" id="GO:0008168">
    <property type="term" value="F:methyltransferase activity"/>
    <property type="evidence" value="ECO:0007669"/>
    <property type="project" value="InterPro"/>
</dbReference>
<dbReference type="Proteomes" id="UP001274896">
    <property type="component" value="Unassembled WGS sequence"/>
</dbReference>
<evidence type="ECO:0000259" key="2">
    <source>
        <dbReference type="PROSITE" id="PS50878"/>
    </source>
</evidence>
<protein>
    <recommendedName>
        <fullName evidence="2">Reverse transcriptase domain-containing protein</fullName>
    </recommendedName>
</protein>
<dbReference type="Pfam" id="PF00078">
    <property type="entry name" value="RVT_1"/>
    <property type="match status" value="1"/>
</dbReference>
<keyword evidence="1" id="KW-1133">Transmembrane helix</keyword>
<dbReference type="InterPro" id="IPR043502">
    <property type="entry name" value="DNA/RNA_pol_sf"/>
</dbReference>
<dbReference type="PANTHER" id="PTHR33332">
    <property type="entry name" value="REVERSE TRANSCRIPTASE DOMAIN-CONTAINING PROTEIN"/>
    <property type="match status" value="1"/>
</dbReference>
<dbReference type="GO" id="GO:0016706">
    <property type="term" value="F:2-oxoglutarate-dependent dioxygenase activity"/>
    <property type="evidence" value="ECO:0007669"/>
    <property type="project" value="InterPro"/>
</dbReference>
<evidence type="ECO:0000313" key="4">
    <source>
        <dbReference type="Proteomes" id="UP001274896"/>
    </source>
</evidence>
<dbReference type="PROSITE" id="PS50878">
    <property type="entry name" value="RT_POL"/>
    <property type="match status" value="1"/>
</dbReference>
<evidence type="ECO:0000256" key="1">
    <source>
        <dbReference type="SAM" id="Phobius"/>
    </source>
</evidence>
<dbReference type="InterPro" id="IPR015095">
    <property type="entry name" value="AlkB_hom8_N"/>
</dbReference>
<accession>A0AAE0QH77</accession>
<reference evidence="3" key="1">
    <citation type="submission" date="2023-06" db="EMBL/GenBank/DDBJ databases">
        <title>Male Hemibagrus guttatus genome.</title>
        <authorList>
            <person name="Bian C."/>
        </authorList>
    </citation>
    <scope>NUCLEOTIDE SEQUENCE</scope>
    <source>
        <strain evidence="3">Male_cb2023</strain>
        <tissue evidence="3">Muscle</tissue>
    </source>
</reference>
<dbReference type="AlphaFoldDB" id="A0AAE0QH77"/>
<dbReference type="Pfam" id="PF09004">
    <property type="entry name" value="ALKBH8_N"/>
    <property type="match status" value="1"/>
</dbReference>
<dbReference type="SUPFAM" id="SSF56672">
    <property type="entry name" value="DNA/RNA polymerases"/>
    <property type="match status" value="1"/>
</dbReference>
<keyword evidence="4" id="KW-1185">Reference proteome</keyword>